<evidence type="ECO:0000256" key="1">
    <source>
        <dbReference type="SAM" id="MobiDB-lite"/>
    </source>
</evidence>
<feature type="region of interest" description="Disordered" evidence="1">
    <location>
        <begin position="185"/>
        <end position="219"/>
    </location>
</feature>
<protein>
    <submittedName>
        <fullName evidence="2">Uncharacterized protein</fullName>
    </submittedName>
</protein>
<dbReference type="Proteomes" id="UP001305779">
    <property type="component" value="Unassembled WGS sequence"/>
</dbReference>
<feature type="compositionally biased region" description="Pro residues" evidence="1">
    <location>
        <begin position="191"/>
        <end position="202"/>
    </location>
</feature>
<dbReference type="EMBL" id="JAXOVC010000009">
    <property type="protein sequence ID" value="KAK4496854.1"/>
    <property type="molecule type" value="Genomic_DNA"/>
</dbReference>
<sequence length="415" mass="45667">MASANTPVQNSLARAQSLIDNATAPLQRSDLLDAAEYFSNEVLHKQWLDFNPNAKKNTLIKAIANAAVSRAKAEGVPTDEWRHDYDVRRRSNGAAKEQFMYRRNTDRTSQLPPDPTFKQLADSVRKGLPHSFEFHIKLYRAYLRHSSGQGALEAIHNAFGHTNFESTKQLYYEARKIAVKSDGTLHEYTQTPPPSSPAPEQPTPQTHQQSAGAGTSAVGDGSLTIAAANDPVRTKDQEPVVQPPSAAQPSPILTSTPAAVIPPETPSTKPAAGPIASSTFKRPRRSSFSEAPASRKKRSRDPPLRAPAQVTLLLQKLREQPENFTFFDIYTSQLPPEHYGEGEEDAASVLRLCEETGLEEALIAAHGGQGVSLYFTRCVEKWVDMGAEKGTWYSFMYECSMNAEGEMKRMLSAQG</sequence>
<evidence type="ECO:0000313" key="3">
    <source>
        <dbReference type="Proteomes" id="UP001305779"/>
    </source>
</evidence>
<feature type="region of interest" description="Disordered" evidence="1">
    <location>
        <begin position="233"/>
        <end position="306"/>
    </location>
</feature>
<organism evidence="2 3">
    <name type="scientific">Zasmidium cellare</name>
    <name type="common">Wine cellar mold</name>
    <name type="synonym">Racodium cellare</name>
    <dbReference type="NCBI Taxonomy" id="395010"/>
    <lineage>
        <taxon>Eukaryota</taxon>
        <taxon>Fungi</taxon>
        <taxon>Dikarya</taxon>
        <taxon>Ascomycota</taxon>
        <taxon>Pezizomycotina</taxon>
        <taxon>Dothideomycetes</taxon>
        <taxon>Dothideomycetidae</taxon>
        <taxon>Mycosphaerellales</taxon>
        <taxon>Mycosphaerellaceae</taxon>
        <taxon>Zasmidium</taxon>
    </lineage>
</organism>
<name>A0ABR0E617_ZASCE</name>
<feature type="compositionally biased region" description="Polar residues" evidence="1">
    <location>
        <begin position="245"/>
        <end position="257"/>
    </location>
</feature>
<evidence type="ECO:0000313" key="2">
    <source>
        <dbReference type="EMBL" id="KAK4496854.1"/>
    </source>
</evidence>
<proteinExistence type="predicted"/>
<reference evidence="2 3" key="1">
    <citation type="journal article" date="2023" name="G3 (Bethesda)">
        <title>A chromosome-level genome assembly of Zasmidium syzygii isolated from banana leaves.</title>
        <authorList>
            <person name="van Westerhoven A.C."/>
            <person name="Mehrabi R."/>
            <person name="Talebi R."/>
            <person name="Steentjes M.B.F."/>
            <person name="Corcolon B."/>
            <person name="Chong P.A."/>
            <person name="Kema G.H.J."/>
            <person name="Seidl M.F."/>
        </authorList>
    </citation>
    <scope>NUCLEOTIDE SEQUENCE [LARGE SCALE GENOMIC DNA]</scope>
    <source>
        <strain evidence="2 3">P124</strain>
    </source>
</reference>
<comment type="caution">
    <text evidence="2">The sequence shown here is derived from an EMBL/GenBank/DDBJ whole genome shotgun (WGS) entry which is preliminary data.</text>
</comment>
<gene>
    <name evidence="2" type="ORF">PRZ48_011303</name>
</gene>
<accession>A0ABR0E617</accession>
<keyword evidence="3" id="KW-1185">Reference proteome</keyword>